<keyword evidence="7" id="KW-0067">ATP-binding</keyword>
<name>A0A3M7P2H4_BRAPC</name>
<keyword evidence="4" id="KW-0479">Metal-binding</keyword>
<evidence type="ECO:0000256" key="1">
    <source>
        <dbReference type="ARBA" id="ARBA00001947"/>
    </source>
</evidence>
<feature type="coiled-coil region" evidence="12">
    <location>
        <begin position="547"/>
        <end position="580"/>
    </location>
</feature>
<evidence type="ECO:0000313" key="14">
    <source>
        <dbReference type="EMBL" id="RMZ93129.1"/>
    </source>
</evidence>
<dbReference type="FunFam" id="3.40.50.620:FF:000027">
    <property type="entry name" value="Cysteine--tRNA ligase, cytoplasmic"/>
    <property type="match status" value="1"/>
</dbReference>
<evidence type="ECO:0000256" key="11">
    <source>
        <dbReference type="ARBA" id="ARBA00039362"/>
    </source>
</evidence>
<dbReference type="Pfam" id="PF01406">
    <property type="entry name" value="tRNA-synt_1e"/>
    <property type="match status" value="1"/>
</dbReference>
<dbReference type="InterPro" id="IPR014729">
    <property type="entry name" value="Rossmann-like_a/b/a_fold"/>
</dbReference>
<comment type="cofactor">
    <cofactor evidence="1">
        <name>Zn(2+)</name>
        <dbReference type="ChEBI" id="CHEBI:29105"/>
    </cofactor>
</comment>
<organism evidence="14 15">
    <name type="scientific">Brachionus plicatilis</name>
    <name type="common">Marine rotifer</name>
    <name type="synonym">Brachionus muelleri</name>
    <dbReference type="NCBI Taxonomy" id="10195"/>
    <lineage>
        <taxon>Eukaryota</taxon>
        <taxon>Metazoa</taxon>
        <taxon>Spiralia</taxon>
        <taxon>Gnathifera</taxon>
        <taxon>Rotifera</taxon>
        <taxon>Eurotatoria</taxon>
        <taxon>Monogononta</taxon>
        <taxon>Pseudotrocha</taxon>
        <taxon>Ploima</taxon>
        <taxon>Brachionidae</taxon>
        <taxon>Brachionus</taxon>
    </lineage>
</organism>
<evidence type="ECO:0000256" key="5">
    <source>
        <dbReference type="ARBA" id="ARBA00022741"/>
    </source>
</evidence>
<evidence type="ECO:0000313" key="15">
    <source>
        <dbReference type="Proteomes" id="UP000276133"/>
    </source>
</evidence>
<evidence type="ECO:0000256" key="7">
    <source>
        <dbReference type="ARBA" id="ARBA00022840"/>
    </source>
</evidence>
<dbReference type="InterPro" id="IPR032678">
    <property type="entry name" value="tRNA-synt_1_cat_dom"/>
</dbReference>
<feature type="coiled-coil region" evidence="12">
    <location>
        <begin position="27"/>
        <end position="54"/>
    </location>
</feature>
<evidence type="ECO:0000256" key="4">
    <source>
        <dbReference type="ARBA" id="ARBA00022723"/>
    </source>
</evidence>
<dbReference type="NCBIfam" id="TIGR00435">
    <property type="entry name" value="cysS"/>
    <property type="match status" value="1"/>
</dbReference>
<dbReference type="InterPro" id="IPR015803">
    <property type="entry name" value="Cys-tRNA-ligase"/>
</dbReference>
<dbReference type="AlphaFoldDB" id="A0A3M7P2H4"/>
<evidence type="ECO:0000256" key="8">
    <source>
        <dbReference type="ARBA" id="ARBA00022917"/>
    </source>
</evidence>
<keyword evidence="3 14" id="KW-0436">Ligase</keyword>
<dbReference type="STRING" id="10195.A0A3M7P2H4"/>
<accession>A0A3M7P2H4</accession>
<keyword evidence="6" id="KW-0862">Zinc</keyword>
<keyword evidence="5" id="KW-0547">Nucleotide-binding</keyword>
<dbReference type="GO" id="GO:0046872">
    <property type="term" value="F:metal ion binding"/>
    <property type="evidence" value="ECO:0007669"/>
    <property type="project" value="UniProtKB-KW"/>
</dbReference>
<dbReference type="SUPFAM" id="SSF52374">
    <property type="entry name" value="Nucleotidylyl transferase"/>
    <property type="match status" value="1"/>
</dbReference>
<evidence type="ECO:0000256" key="6">
    <source>
        <dbReference type="ARBA" id="ARBA00022833"/>
    </source>
</evidence>
<evidence type="ECO:0000256" key="10">
    <source>
        <dbReference type="ARBA" id="ARBA00031499"/>
    </source>
</evidence>
<dbReference type="Gene3D" id="1.20.120.1910">
    <property type="entry name" value="Cysteine-tRNA ligase, C-terminal anti-codon recognition domain"/>
    <property type="match status" value="1"/>
</dbReference>
<dbReference type="GO" id="GO:0006423">
    <property type="term" value="P:cysteinyl-tRNA aminoacylation"/>
    <property type="evidence" value="ECO:0007669"/>
    <property type="project" value="InterPro"/>
</dbReference>
<dbReference type="EMBL" id="REGN01014048">
    <property type="protein sequence ID" value="RMZ93129.1"/>
    <property type="molecule type" value="Genomic_DNA"/>
</dbReference>
<evidence type="ECO:0000256" key="12">
    <source>
        <dbReference type="SAM" id="Coils"/>
    </source>
</evidence>
<feature type="non-terminal residue" evidence="14">
    <location>
        <position position="641"/>
    </location>
</feature>
<keyword evidence="8" id="KW-0648">Protein biosynthesis</keyword>
<dbReference type="InterPro" id="IPR024909">
    <property type="entry name" value="Cys-tRNA/MSH_ligase"/>
</dbReference>
<keyword evidence="9" id="KW-0030">Aminoacyl-tRNA synthetase</keyword>
<gene>
    <name evidence="14" type="ORF">BpHYR1_007085</name>
</gene>
<dbReference type="Proteomes" id="UP000276133">
    <property type="component" value="Unassembled WGS sequence"/>
</dbReference>
<reference evidence="14 15" key="1">
    <citation type="journal article" date="2018" name="Sci. Rep.">
        <title>Genomic signatures of local adaptation to the degree of environmental predictability in rotifers.</title>
        <authorList>
            <person name="Franch-Gras L."/>
            <person name="Hahn C."/>
            <person name="Garcia-Roger E.M."/>
            <person name="Carmona M.J."/>
            <person name="Serra M."/>
            <person name="Gomez A."/>
        </authorList>
    </citation>
    <scope>NUCLEOTIDE SEQUENCE [LARGE SCALE GENOMIC DNA]</scope>
    <source>
        <strain evidence="14">HYR1</strain>
    </source>
</reference>
<dbReference type="OrthoDB" id="438179at2759"/>
<dbReference type="EC" id="6.1.1.16" evidence="2"/>
<evidence type="ECO:0000259" key="13">
    <source>
        <dbReference type="Pfam" id="PF01406"/>
    </source>
</evidence>
<proteinExistence type="predicted"/>
<dbReference type="GO" id="GO:0005737">
    <property type="term" value="C:cytoplasm"/>
    <property type="evidence" value="ECO:0007669"/>
    <property type="project" value="TreeGrafter"/>
</dbReference>
<evidence type="ECO:0000256" key="9">
    <source>
        <dbReference type="ARBA" id="ARBA00023146"/>
    </source>
</evidence>
<keyword evidence="15" id="KW-1185">Reference proteome</keyword>
<evidence type="ECO:0000256" key="2">
    <source>
        <dbReference type="ARBA" id="ARBA00012832"/>
    </source>
</evidence>
<dbReference type="InterPro" id="IPR009080">
    <property type="entry name" value="tRNAsynth_Ia_anticodon-bd"/>
</dbReference>
<keyword evidence="12" id="KW-0175">Coiled coil</keyword>
<dbReference type="PANTHER" id="PTHR10890">
    <property type="entry name" value="CYSTEINYL-TRNA SYNTHETASE"/>
    <property type="match status" value="1"/>
</dbReference>
<dbReference type="GO" id="GO:0005524">
    <property type="term" value="F:ATP binding"/>
    <property type="evidence" value="ECO:0007669"/>
    <property type="project" value="UniProtKB-KW"/>
</dbReference>
<evidence type="ECO:0000256" key="3">
    <source>
        <dbReference type="ARBA" id="ARBA00022598"/>
    </source>
</evidence>
<dbReference type="PRINTS" id="PR00983">
    <property type="entry name" value="TRNASYNTHCYS"/>
</dbReference>
<comment type="caution">
    <text evidence="14">The sequence shown here is derived from an EMBL/GenBank/DDBJ whole genome shotgun (WGS) entry which is preliminary data.</text>
</comment>
<dbReference type="GO" id="GO:0004817">
    <property type="term" value="F:cysteine-tRNA ligase activity"/>
    <property type="evidence" value="ECO:0007669"/>
    <property type="project" value="UniProtKB-EC"/>
</dbReference>
<protein>
    <recommendedName>
        <fullName evidence="11">Cysteine--tRNA ligase, cytoplasmic</fullName>
        <ecNumber evidence="2">6.1.1.16</ecNumber>
    </recommendedName>
    <alternativeName>
        <fullName evidence="10">Cysteinyl-tRNA synthetase</fullName>
    </alternativeName>
</protein>
<feature type="domain" description="tRNA synthetases class I catalytic" evidence="13">
    <location>
        <begin position="2"/>
        <end position="352"/>
    </location>
</feature>
<sequence>MNVTDIDDKIITRARKKYLYEQYLNANNSIETIIEDVKQAYNLAEQKAFEEQDKDKKEMYNKILFNVKLVLDKFDKASNKDKQLKEEILDASSEVLSTWLDKLKGKDVTDNSIFRNLPRHFENEFHKDMAALNILPPNVLTRVSEYVPEIIEFIQGIIKNGFAYESNGSVYFDTIKFANSENHYYAKLVPEAFGDTKALAEGEGDLIDQSQEKRNPADFALWKFSKPGEPSWDSPWGRGRPGWHIECSAMAGSIFGSNIDIHSGGTDLKFPHHDNEIAQSEAAFCNNNWVNFFLHSGHLHIQGCKMSKSLKNFITIKDALKKYSSRQIRILFLLYQWKDTLDYSDQAMETALSFEKTCKEFFFKIKDFSRNVKFDQVGDFIKFGKSEKELVNLLNEKKSHIHKALCDSINTPLVVKEILNLISFANTYMNSNYNQESFNLALLHDIAIYITNLLKIFGVIETNELLGFPTSNNSQNQNTEEVLMPYLNVLSKFRDDVRTEARASKQNQILNLCDKLRDDILPDLGVLIEDLTDRTVVKLCDRETLLKEREQQLLLAERKKAEDLKRKQELERIKKEKEAKKAIPPYEMFLNETDKYSKFDERGFPILDAEGKELSKGAKKKLEKLYETQAKNYQEYLENKK</sequence>
<dbReference type="PANTHER" id="PTHR10890:SF3">
    <property type="entry name" value="CYSTEINE--TRNA LIGASE, CYTOPLASMIC"/>
    <property type="match status" value="1"/>
</dbReference>
<dbReference type="SUPFAM" id="SSF47323">
    <property type="entry name" value="Anticodon-binding domain of a subclass of class I aminoacyl-tRNA synthetases"/>
    <property type="match status" value="1"/>
</dbReference>
<dbReference type="Gene3D" id="3.40.50.620">
    <property type="entry name" value="HUPs"/>
    <property type="match status" value="1"/>
</dbReference>